<keyword evidence="5 7" id="KW-1133">Transmembrane helix</keyword>
<evidence type="ECO:0000256" key="1">
    <source>
        <dbReference type="ARBA" id="ARBA00004651"/>
    </source>
</evidence>
<dbReference type="CDD" id="cd12914">
    <property type="entry name" value="PDC1_DGC_like"/>
    <property type="match status" value="1"/>
</dbReference>
<gene>
    <name evidence="9" type="ORF">AB9R89_02495</name>
</gene>
<comment type="caution">
    <text evidence="9">The sequence shown here is derived from an EMBL/GenBank/DDBJ whole genome shotgun (WGS) entry which is preliminary data.</text>
</comment>
<evidence type="ECO:0000256" key="2">
    <source>
        <dbReference type="ARBA" id="ARBA00012528"/>
    </source>
</evidence>
<reference evidence="9 10" key="1">
    <citation type="submission" date="2024-08" db="EMBL/GenBank/DDBJ databases">
        <title>Oceanimonas smirnovii Genome sequencing and assembly.</title>
        <authorList>
            <person name="Tang B."/>
        </authorList>
    </citation>
    <scope>NUCLEOTIDE SEQUENCE [LARGE SCALE GENOMIC DNA]</scope>
    <source>
        <strain evidence="9 10">OS2020-119</strain>
    </source>
</reference>
<dbReference type="PANTHER" id="PTHR45138:SF24">
    <property type="entry name" value="DIGUANYLATE CYCLASE DGCC-RELATED"/>
    <property type="match status" value="1"/>
</dbReference>
<evidence type="ECO:0000256" key="5">
    <source>
        <dbReference type="ARBA" id="ARBA00022989"/>
    </source>
</evidence>
<dbReference type="CDD" id="cd01949">
    <property type="entry name" value="GGDEF"/>
    <property type="match status" value="1"/>
</dbReference>
<dbReference type="Gene3D" id="3.30.70.270">
    <property type="match status" value="1"/>
</dbReference>
<evidence type="ECO:0000256" key="7">
    <source>
        <dbReference type="SAM" id="Phobius"/>
    </source>
</evidence>
<dbReference type="SMART" id="SM00267">
    <property type="entry name" value="GGDEF"/>
    <property type="match status" value="1"/>
</dbReference>
<feature type="domain" description="GGDEF" evidence="8">
    <location>
        <begin position="392"/>
        <end position="521"/>
    </location>
</feature>
<evidence type="ECO:0000259" key="8">
    <source>
        <dbReference type="PROSITE" id="PS50887"/>
    </source>
</evidence>
<dbReference type="SUPFAM" id="SSF103190">
    <property type="entry name" value="Sensory domain-like"/>
    <property type="match status" value="2"/>
</dbReference>
<keyword evidence="6 7" id="KW-0472">Membrane</keyword>
<feature type="transmembrane region" description="Helical" evidence="7">
    <location>
        <begin position="14"/>
        <end position="35"/>
    </location>
</feature>
<comment type="subcellular location">
    <subcellularLocation>
        <location evidence="1">Cell membrane</location>
        <topology evidence="1">Multi-pass membrane protein</topology>
    </subcellularLocation>
</comment>
<evidence type="ECO:0000256" key="6">
    <source>
        <dbReference type="ARBA" id="ARBA00023136"/>
    </source>
</evidence>
<sequence length="523" mass="57209">MSFRPLPRLNLRNLMLAMAIFSVVITLFNTFYATYEVQRTLLINNTLEANRAYAAKLAEVTDSVIHSTRQQLAYSAAELVTRMNDESALMAEARRLHEQTNTFNSVVVVNAKGVIVATSPDTLQVKGLRLSSASALQSLKARAPLITDPFVSPSGNYIVSLSHPVFAASGEYLGYISGTIYLKQSNMLGELLGRHYYQDGSYLYVVDRNKTLIYHPDPARIGERVSGNPAIDEVLQGQEHAHQVVNSAGTDMLAGFAPVNSTGWGIVAQRPKAATLAGIKEHLLQVVLKSVPVGLLTLAGIWLSALFISQPLRQLATSAGLMNRQSAQTDITGVSSWYFEAAQLKQAILRGIGLLNERIHQLHTDSHTDALTGLLNRRGMQQALDHFQKEQVPFSLIALDIDHFKSVNDRFGHDSGDQVIRQLAGIMQHQARRNDVLCRSGGEEFMIFLPGTSASNALDVAERLRHQVQATSVELVGQISISLGVTYCDPADSITDALKRADKALYQAKQQGRNRAVLADPGA</sequence>
<dbReference type="Gene3D" id="3.30.450.20">
    <property type="entry name" value="PAS domain"/>
    <property type="match status" value="2"/>
</dbReference>
<dbReference type="Proteomes" id="UP001610706">
    <property type="component" value="Unassembled WGS sequence"/>
</dbReference>
<dbReference type="InterPro" id="IPR043128">
    <property type="entry name" value="Rev_trsase/Diguanyl_cyclase"/>
</dbReference>
<dbReference type="InterPro" id="IPR000160">
    <property type="entry name" value="GGDEF_dom"/>
</dbReference>
<dbReference type="InterPro" id="IPR033479">
    <property type="entry name" value="dCache_1"/>
</dbReference>
<dbReference type="SUPFAM" id="SSF55073">
    <property type="entry name" value="Nucleotide cyclase"/>
    <property type="match status" value="1"/>
</dbReference>
<dbReference type="Pfam" id="PF02743">
    <property type="entry name" value="dCache_1"/>
    <property type="match status" value="1"/>
</dbReference>
<dbReference type="CDD" id="cd12912">
    <property type="entry name" value="PDC2_MCP_like"/>
    <property type="match status" value="1"/>
</dbReference>
<dbReference type="PROSITE" id="PS50887">
    <property type="entry name" value="GGDEF"/>
    <property type="match status" value="1"/>
</dbReference>
<evidence type="ECO:0000256" key="4">
    <source>
        <dbReference type="ARBA" id="ARBA00022692"/>
    </source>
</evidence>
<evidence type="ECO:0000256" key="3">
    <source>
        <dbReference type="ARBA" id="ARBA00022475"/>
    </source>
</evidence>
<dbReference type="InterPro" id="IPR029787">
    <property type="entry name" value="Nucleotide_cyclase"/>
</dbReference>
<dbReference type="PANTHER" id="PTHR45138">
    <property type="entry name" value="REGULATORY COMPONENTS OF SENSORY TRANSDUCTION SYSTEM"/>
    <property type="match status" value="1"/>
</dbReference>
<evidence type="ECO:0000313" key="9">
    <source>
        <dbReference type="EMBL" id="MFH7564193.1"/>
    </source>
</evidence>
<dbReference type="EC" id="2.7.7.65" evidence="2"/>
<keyword evidence="3" id="KW-1003">Cell membrane</keyword>
<keyword evidence="4 7" id="KW-0812">Transmembrane</keyword>
<dbReference type="EMBL" id="JBGFTR010000002">
    <property type="protein sequence ID" value="MFH7564193.1"/>
    <property type="molecule type" value="Genomic_DNA"/>
</dbReference>
<protein>
    <recommendedName>
        <fullName evidence="2">diguanylate cyclase</fullName>
        <ecNumber evidence="2">2.7.7.65</ecNumber>
    </recommendedName>
</protein>
<dbReference type="NCBIfam" id="TIGR00254">
    <property type="entry name" value="GGDEF"/>
    <property type="match status" value="1"/>
</dbReference>
<proteinExistence type="predicted"/>
<keyword evidence="9" id="KW-0808">Transferase</keyword>
<keyword evidence="9" id="KW-0548">Nucleotidyltransferase</keyword>
<dbReference type="InterPro" id="IPR029151">
    <property type="entry name" value="Sensor-like_sf"/>
</dbReference>
<name>A0ABW7NYB4_9GAMM</name>
<accession>A0ABW7NYB4</accession>
<evidence type="ECO:0000313" key="10">
    <source>
        <dbReference type="Proteomes" id="UP001610706"/>
    </source>
</evidence>
<dbReference type="RefSeq" id="WP_395535488.1">
    <property type="nucleotide sequence ID" value="NZ_CP166302.1"/>
</dbReference>
<dbReference type="InterPro" id="IPR050469">
    <property type="entry name" value="Diguanylate_Cyclase"/>
</dbReference>
<dbReference type="GO" id="GO:0052621">
    <property type="term" value="F:diguanylate cyclase activity"/>
    <property type="evidence" value="ECO:0007669"/>
    <property type="project" value="UniProtKB-EC"/>
</dbReference>
<keyword evidence="10" id="KW-1185">Reference proteome</keyword>
<organism evidence="9 10">
    <name type="scientific">Oceanimonas smirnovii</name>
    <dbReference type="NCBI Taxonomy" id="264574"/>
    <lineage>
        <taxon>Bacteria</taxon>
        <taxon>Pseudomonadati</taxon>
        <taxon>Pseudomonadota</taxon>
        <taxon>Gammaproteobacteria</taxon>
        <taxon>Aeromonadales</taxon>
        <taxon>Aeromonadaceae</taxon>
        <taxon>Oceanimonas</taxon>
    </lineage>
</organism>
<dbReference type="Pfam" id="PF00990">
    <property type="entry name" value="GGDEF"/>
    <property type="match status" value="1"/>
</dbReference>